<protein>
    <submittedName>
        <fullName evidence="1">EFc family protein</fullName>
    </submittedName>
</protein>
<gene>
    <name evidence="1" type="ORF">CDPV99-315</name>
</gene>
<accession>A0AAT9UQ12</accession>
<evidence type="ECO:0000313" key="1">
    <source>
        <dbReference type="EMBL" id="WHV01431.1"/>
    </source>
</evidence>
<name>A0AAT9UQ12_9POXV</name>
<proteinExistence type="predicted"/>
<dbReference type="EMBL" id="OQ865376">
    <property type="protein sequence ID" value="WHV01431.1"/>
    <property type="molecule type" value="Genomic_DNA"/>
</dbReference>
<reference evidence="1" key="1">
    <citation type="submission" date="2023-04" db="EMBL/GenBank/DDBJ databases">
        <title>Genomic characterization of avipoxvirus isolates from Andean condor (Vultur gryphus).</title>
        <authorList>
            <person name="Butt S.L."/>
            <person name="Do Nascimento G.M."/>
            <person name="Tripathy D.N."/>
            <person name="Diel D.G."/>
        </authorList>
    </citation>
    <scope>NUCLEOTIDE SEQUENCE</scope>
    <source>
        <strain evidence="1">CDPV99</strain>
    </source>
</reference>
<sequence length="125" mass="14185">MELFCVKYTPLEVKKDITDIIERVGNVYKYHTGEVISEVTAYRNTEINDQTYICLDDKSKATIYYLEGKGPLIFSIHDINTPDNHEEDSGFINEGEQVDIKTGFACLVTISINSPINSKFVVVKE</sequence>
<organism evidence="1">
    <name type="scientific">Condorpox virus</name>
    <dbReference type="NCBI Taxonomy" id="3049970"/>
    <lineage>
        <taxon>Viruses</taxon>
        <taxon>Varidnaviria</taxon>
        <taxon>Bamfordvirae</taxon>
        <taxon>Nucleocytoviricota</taxon>
        <taxon>Pokkesviricetes</taxon>
        <taxon>Chitovirales</taxon>
        <taxon>Poxviridae</taxon>
        <taxon>Chordopoxvirinae</taxon>
        <taxon>Avipoxvirus</taxon>
    </lineage>
</organism>